<sequence length="113" mass="12685">MIELTELALLGFAGYRATQLAVHDTILDPVRDRIHAWHERRPESATRTFVVTLISCVYCLGWWISGALLAAYLLTTDQWTGTPLLLHGLEWFAVAGVAVFLNRWDDTREASAA</sequence>
<proteinExistence type="predicted"/>
<dbReference type="Proteomes" id="UP000830115">
    <property type="component" value="Chromosome"/>
</dbReference>
<evidence type="ECO:0000256" key="1">
    <source>
        <dbReference type="SAM" id="Phobius"/>
    </source>
</evidence>
<keyword evidence="1" id="KW-1133">Transmembrane helix</keyword>
<reference evidence="2" key="1">
    <citation type="submission" date="2021-10" db="EMBL/GenBank/DDBJ databases">
        <title>Streptomyces nigrumlapis sp.nov.,an antimicrobial producing actinobacterium isolated from Black Gobi rocks.</title>
        <authorList>
            <person name="Wen Y."/>
            <person name="Zhang W."/>
            <person name="Liu X.G."/>
        </authorList>
    </citation>
    <scope>NUCLEOTIDE SEQUENCE</scope>
    <source>
        <strain evidence="2">ST13-2-2</strain>
    </source>
</reference>
<keyword evidence="1" id="KW-0812">Transmembrane</keyword>
<protein>
    <submittedName>
        <fullName evidence="2">DUF1360 domain-containing protein</fullName>
    </submittedName>
</protein>
<keyword evidence="3" id="KW-1185">Reference proteome</keyword>
<gene>
    <name evidence="2" type="ORF">K9S39_30570</name>
</gene>
<dbReference type="InterPro" id="IPR010773">
    <property type="entry name" value="Mycophage_PG1_Gp7"/>
</dbReference>
<keyword evidence="1" id="KW-0472">Membrane</keyword>
<feature type="transmembrane region" description="Helical" evidence="1">
    <location>
        <begin position="49"/>
        <end position="72"/>
    </location>
</feature>
<name>A0ABY4MDT9_9ACTN</name>
<dbReference type="Pfam" id="PF07098">
    <property type="entry name" value="DUF1360"/>
    <property type="match status" value="1"/>
</dbReference>
<dbReference type="RefSeq" id="WP_248866541.1">
    <property type="nucleotide sequence ID" value="NZ_CP086322.1"/>
</dbReference>
<feature type="transmembrane region" description="Helical" evidence="1">
    <location>
        <begin position="84"/>
        <end position="101"/>
    </location>
</feature>
<evidence type="ECO:0000313" key="2">
    <source>
        <dbReference type="EMBL" id="UQA95628.1"/>
    </source>
</evidence>
<dbReference type="EMBL" id="CP086322">
    <property type="protein sequence ID" value="UQA95628.1"/>
    <property type="molecule type" value="Genomic_DNA"/>
</dbReference>
<organism evidence="2 3">
    <name type="scientific">Streptomyces halobius</name>
    <dbReference type="NCBI Taxonomy" id="2879846"/>
    <lineage>
        <taxon>Bacteria</taxon>
        <taxon>Bacillati</taxon>
        <taxon>Actinomycetota</taxon>
        <taxon>Actinomycetes</taxon>
        <taxon>Kitasatosporales</taxon>
        <taxon>Streptomycetaceae</taxon>
        <taxon>Streptomyces</taxon>
    </lineage>
</organism>
<evidence type="ECO:0000313" key="3">
    <source>
        <dbReference type="Proteomes" id="UP000830115"/>
    </source>
</evidence>
<accession>A0ABY4MDT9</accession>